<evidence type="ECO:0000259" key="8">
    <source>
        <dbReference type="PROSITE" id="PS50968"/>
    </source>
</evidence>
<dbReference type="InterPro" id="IPR036625">
    <property type="entry name" value="E3-bd_dom_sf"/>
</dbReference>
<comment type="subunit">
    <text evidence="3">Forms a 24-polypeptide structural core with octahedral symmetry.</text>
</comment>
<evidence type="ECO:0000256" key="6">
    <source>
        <dbReference type="ARBA" id="ARBA00023315"/>
    </source>
</evidence>
<evidence type="ECO:0000256" key="1">
    <source>
        <dbReference type="ARBA" id="ARBA00001938"/>
    </source>
</evidence>
<dbReference type="EC" id="2.3.1.-" evidence="7"/>
<evidence type="ECO:0000259" key="9">
    <source>
        <dbReference type="PROSITE" id="PS51826"/>
    </source>
</evidence>
<feature type="domain" description="Peripheral subunit-binding (PSBD)" evidence="9">
    <location>
        <begin position="120"/>
        <end position="157"/>
    </location>
</feature>
<keyword evidence="4 7" id="KW-0808">Transferase</keyword>
<dbReference type="InterPro" id="IPR001078">
    <property type="entry name" value="2-oxoacid_DH_actylTfrase"/>
</dbReference>
<name>A0A840UFF2_9GAMM</name>
<accession>A0A840UFF2</accession>
<dbReference type="EMBL" id="JACHFE010000004">
    <property type="protein sequence ID" value="MBB5321451.1"/>
    <property type="molecule type" value="Genomic_DNA"/>
</dbReference>
<dbReference type="PANTHER" id="PTHR43178:SF12">
    <property type="entry name" value="DIHYDROLIPOAMIDE ACETYLTRANSFERASE COMPONENT OF PYRUVATE DEHYDROGENASE COMPLEX"/>
    <property type="match status" value="1"/>
</dbReference>
<organism evidence="10 11">
    <name type="scientific">Marinobacter oulmenensis</name>
    <dbReference type="NCBI Taxonomy" id="643747"/>
    <lineage>
        <taxon>Bacteria</taxon>
        <taxon>Pseudomonadati</taxon>
        <taxon>Pseudomonadota</taxon>
        <taxon>Gammaproteobacteria</taxon>
        <taxon>Pseudomonadales</taxon>
        <taxon>Marinobacteraceae</taxon>
        <taxon>Marinobacter</taxon>
    </lineage>
</organism>
<keyword evidence="10" id="KW-0670">Pyruvate</keyword>
<dbReference type="SUPFAM" id="SSF52777">
    <property type="entry name" value="CoA-dependent acyltransferases"/>
    <property type="match status" value="1"/>
</dbReference>
<evidence type="ECO:0000256" key="3">
    <source>
        <dbReference type="ARBA" id="ARBA00011484"/>
    </source>
</evidence>
<keyword evidence="11" id="KW-1185">Reference proteome</keyword>
<dbReference type="PROSITE" id="PS50968">
    <property type="entry name" value="BIOTINYL_LIPOYL"/>
    <property type="match status" value="1"/>
</dbReference>
<gene>
    <name evidence="10" type="ORF">HNR38_001940</name>
</gene>
<keyword evidence="6 7" id="KW-0012">Acyltransferase</keyword>
<dbReference type="PROSITE" id="PS51826">
    <property type="entry name" value="PSBD"/>
    <property type="match status" value="1"/>
</dbReference>
<dbReference type="Pfam" id="PF02817">
    <property type="entry name" value="E3_binding"/>
    <property type="match status" value="1"/>
</dbReference>
<comment type="similarity">
    <text evidence="2 7">Belongs to the 2-oxoacid dehydrogenase family.</text>
</comment>
<dbReference type="Gene3D" id="4.10.320.10">
    <property type="entry name" value="E3-binding domain"/>
    <property type="match status" value="1"/>
</dbReference>
<evidence type="ECO:0000256" key="4">
    <source>
        <dbReference type="ARBA" id="ARBA00022679"/>
    </source>
</evidence>
<dbReference type="PROSITE" id="PS00189">
    <property type="entry name" value="LIPOYL"/>
    <property type="match status" value="1"/>
</dbReference>
<dbReference type="Pfam" id="PF00198">
    <property type="entry name" value="2-oxoacid_dh"/>
    <property type="match status" value="1"/>
</dbReference>
<evidence type="ECO:0000256" key="5">
    <source>
        <dbReference type="ARBA" id="ARBA00022823"/>
    </source>
</evidence>
<comment type="cofactor">
    <cofactor evidence="1 7">
        <name>(R)-lipoate</name>
        <dbReference type="ChEBI" id="CHEBI:83088"/>
    </cofactor>
</comment>
<evidence type="ECO:0000256" key="2">
    <source>
        <dbReference type="ARBA" id="ARBA00007317"/>
    </source>
</evidence>
<dbReference type="Pfam" id="PF00364">
    <property type="entry name" value="Biotin_lipoyl"/>
    <property type="match status" value="1"/>
</dbReference>
<dbReference type="InterPro" id="IPR004167">
    <property type="entry name" value="PSBD"/>
</dbReference>
<dbReference type="SUPFAM" id="SSF51230">
    <property type="entry name" value="Single hybrid motif"/>
    <property type="match status" value="1"/>
</dbReference>
<dbReference type="InterPro" id="IPR050743">
    <property type="entry name" value="2-oxoacid_DH_E2_comp"/>
</dbReference>
<dbReference type="Gene3D" id="2.40.50.100">
    <property type="match status" value="1"/>
</dbReference>
<evidence type="ECO:0000313" key="11">
    <source>
        <dbReference type="Proteomes" id="UP000591735"/>
    </source>
</evidence>
<dbReference type="GO" id="GO:0031405">
    <property type="term" value="F:lipoic acid binding"/>
    <property type="evidence" value="ECO:0007669"/>
    <property type="project" value="TreeGrafter"/>
</dbReference>
<dbReference type="AlphaFoldDB" id="A0A840UFF2"/>
<dbReference type="Proteomes" id="UP000591735">
    <property type="component" value="Unassembled WGS sequence"/>
</dbReference>
<dbReference type="InterPro" id="IPR000089">
    <property type="entry name" value="Biotin_lipoyl"/>
</dbReference>
<evidence type="ECO:0000256" key="7">
    <source>
        <dbReference type="RuleBase" id="RU003423"/>
    </source>
</evidence>
<dbReference type="Gene3D" id="3.30.559.10">
    <property type="entry name" value="Chloramphenicol acetyltransferase-like domain"/>
    <property type="match status" value="1"/>
</dbReference>
<dbReference type="SUPFAM" id="SSF47005">
    <property type="entry name" value="Peripheral subunit-binding domain of 2-oxo acid dehydrogenase complex"/>
    <property type="match status" value="1"/>
</dbReference>
<comment type="caution">
    <text evidence="10">The sequence shown here is derived from an EMBL/GenBank/DDBJ whole genome shotgun (WGS) entry which is preliminary data.</text>
</comment>
<dbReference type="PANTHER" id="PTHR43178">
    <property type="entry name" value="DIHYDROLIPOAMIDE ACETYLTRANSFERASE COMPONENT OF PYRUVATE DEHYDROGENASE COMPLEX"/>
    <property type="match status" value="1"/>
</dbReference>
<evidence type="ECO:0000313" key="10">
    <source>
        <dbReference type="EMBL" id="MBB5321451.1"/>
    </source>
</evidence>
<protein>
    <recommendedName>
        <fullName evidence="7">Dihydrolipoamide acetyltransferase component of pyruvate dehydrogenase complex</fullName>
        <ecNumber evidence="7">2.3.1.-</ecNumber>
    </recommendedName>
</protein>
<keyword evidence="5 7" id="KW-0450">Lipoyl</keyword>
<sequence length="373" mass="39356">MKNFRLPDLGEGLPEAEIVEWQVAVGDQVAADQVLVSVETAKAIVEVPSPQAGIIAKLYGQPGDIIHTGEPLLAFEGEDEDSGTVVGKLKASAANGDSSVAEDSFIVGAAASSRRARSNRATPGVRALAERLGVSLEQISGSGPGGLITNDDVHQQASHQRQLGDAEPLRGTRRTMAKNMALSHAEVVPVSIFEDVDIGDWKPGTDITMGLVQAIGAACKAEPVLNCWFDGDNLSRRLLSEVHVGIAVDTPEGLFVPVLRDITHRKLKDLRQGLENLREAVATRKIPPSEMQGATITLSNFGTMTGQYANPIVTPPQVAIIGAGRARDKVVPVNGEPAVRRILPLSLTFDHRAATGGEASRFLGALVSALGKS</sequence>
<dbReference type="InterPro" id="IPR011053">
    <property type="entry name" value="Single_hybrid_motif"/>
</dbReference>
<dbReference type="RefSeq" id="WP_183702922.1">
    <property type="nucleotide sequence ID" value="NZ_JACHFE010000004.1"/>
</dbReference>
<dbReference type="GO" id="GO:0016407">
    <property type="term" value="F:acetyltransferase activity"/>
    <property type="evidence" value="ECO:0007669"/>
    <property type="project" value="TreeGrafter"/>
</dbReference>
<dbReference type="InterPro" id="IPR003016">
    <property type="entry name" value="2-oxoA_DH_lipoyl-BS"/>
</dbReference>
<dbReference type="GO" id="GO:0005737">
    <property type="term" value="C:cytoplasm"/>
    <property type="evidence" value="ECO:0007669"/>
    <property type="project" value="TreeGrafter"/>
</dbReference>
<dbReference type="InterPro" id="IPR023213">
    <property type="entry name" value="CAT-like_dom_sf"/>
</dbReference>
<feature type="domain" description="Lipoyl-binding" evidence="8">
    <location>
        <begin position="1"/>
        <end position="76"/>
    </location>
</feature>
<reference evidence="10 11" key="1">
    <citation type="submission" date="2020-08" db="EMBL/GenBank/DDBJ databases">
        <title>Genomic Encyclopedia of Type Strains, Phase IV (KMG-IV): sequencing the most valuable type-strain genomes for metagenomic binning, comparative biology and taxonomic classification.</title>
        <authorList>
            <person name="Goeker M."/>
        </authorList>
    </citation>
    <scope>NUCLEOTIDE SEQUENCE [LARGE SCALE GENOMIC DNA]</scope>
    <source>
        <strain evidence="10 11">DSM 22359</strain>
    </source>
</reference>
<proteinExistence type="inferred from homology"/>
<dbReference type="CDD" id="cd06849">
    <property type="entry name" value="lipoyl_domain"/>
    <property type="match status" value="1"/>
</dbReference>